<evidence type="ECO:0008006" key="5">
    <source>
        <dbReference type="Google" id="ProtNLM"/>
    </source>
</evidence>
<dbReference type="SUPFAM" id="SSF54631">
    <property type="entry name" value="CBS-domain pair"/>
    <property type="match status" value="1"/>
</dbReference>
<gene>
    <name evidence="1" type="ORF">J6I90_02385</name>
    <name evidence="2" type="ORF">J6I92_01525</name>
</gene>
<dbReference type="AlphaFoldDB" id="A0AAW7QYA6"/>
<evidence type="ECO:0000313" key="1">
    <source>
        <dbReference type="EMBL" id="MDN7123722.1"/>
    </source>
</evidence>
<reference evidence="3 4" key="1">
    <citation type="submission" date="2021-03" db="EMBL/GenBank/DDBJ databases">
        <title>Pseudidiomarina terrestris, a new bacterium isolated from saline soil.</title>
        <authorList>
            <person name="Galisteo C."/>
            <person name="De La Haba R."/>
            <person name="Sanchez-Porro C."/>
            <person name="Ventosa A."/>
        </authorList>
    </citation>
    <scope>NUCLEOTIDE SEQUENCE [LARGE SCALE GENOMIC DNA]</scope>
    <source>
        <strain evidence="1 4">1APP75-32.1</strain>
        <strain evidence="3">1APR75-15</strain>
        <strain evidence="2">1ASR75-15</strain>
    </source>
</reference>
<dbReference type="EMBL" id="JAGGJB010000001">
    <property type="protein sequence ID" value="MDN7123722.1"/>
    <property type="molecule type" value="Genomic_DNA"/>
</dbReference>
<proteinExistence type="predicted"/>
<evidence type="ECO:0000313" key="2">
    <source>
        <dbReference type="EMBL" id="MDN7128554.1"/>
    </source>
</evidence>
<comment type="caution">
    <text evidence="1">The sequence shown here is derived from an EMBL/GenBank/DDBJ whole genome shotgun (WGS) entry which is preliminary data.</text>
</comment>
<dbReference type="EMBL" id="JAGGJC010000001">
    <property type="protein sequence ID" value="MDN7128554.1"/>
    <property type="molecule type" value="Genomic_DNA"/>
</dbReference>
<dbReference type="Gene3D" id="3.10.580.10">
    <property type="entry name" value="CBS-domain"/>
    <property type="match status" value="1"/>
</dbReference>
<dbReference type="RefSeq" id="WP_301720327.1">
    <property type="nucleotide sequence ID" value="NZ_JAGGJB010000001.1"/>
</dbReference>
<sequence>MSEFHSMVWQTTPAVLRLADAAAVKNDKLDWHAPALSVLENFTISRPLVMKGSLRLPDVEEAFASSSARYACVIDNDDAVIGVLLARDLHSRQSGALSNLLQLPWGQLEARFLMQPLQRMPTLTMAQIERARIGDIAATMQAASRDFVIVTEQDRVIGLVAALKILERTGESVRLYPRATTFAEVFSALKHPEITDS</sequence>
<name>A0AAW7QYA6_9GAMM</name>
<protein>
    <recommendedName>
        <fullName evidence="5">CBS domain-containing protein</fullName>
    </recommendedName>
</protein>
<dbReference type="Proteomes" id="UP001169491">
    <property type="component" value="Unassembled WGS sequence"/>
</dbReference>
<evidence type="ECO:0000313" key="3">
    <source>
        <dbReference type="Proteomes" id="UP001169491"/>
    </source>
</evidence>
<dbReference type="Proteomes" id="UP001169492">
    <property type="component" value="Unassembled WGS sequence"/>
</dbReference>
<evidence type="ECO:0000313" key="4">
    <source>
        <dbReference type="Proteomes" id="UP001169492"/>
    </source>
</evidence>
<accession>A0AAW7QYA6</accession>
<organism evidence="1 4">
    <name type="scientific">Pseudidiomarina terrestris</name>
    <dbReference type="NCBI Taxonomy" id="2820060"/>
    <lineage>
        <taxon>Bacteria</taxon>
        <taxon>Pseudomonadati</taxon>
        <taxon>Pseudomonadota</taxon>
        <taxon>Gammaproteobacteria</taxon>
        <taxon>Alteromonadales</taxon>
        <taxon>Idiomarinaceae</taxon>
        <taxon>Pseudidiomarina</taxon>
    </lineage>
</organism>
<dbReference type="InterPro" id="IPR046342">
    <property type="entry name" value="CBS_dom_sf"/>
</dbReference>
<keyword evidence="3" id="KW-1185">Reference proteome</keyword>